<dbReference type="Gene3D" id="3.40.50.300">
    <property type="entry name" value="P-loop containing nucleotide triphosphate hydrolases"/>
    <property type="match status" value="1"/>
</dbReference>
<feature type="repeat" description="WD" evidence="3">
    <location>
        <begin position="1002"/>
        <end position="1043"/>
    </location>
</feature>
<evidence type="ECO:0000259" key="5">
    <source>
        <dbReference type="PROSITE" id="PS50837"/>
    </source>
</evidence>
<dbReference type="InterPro" id="IPR050995">
    <property type="entry name" value="WD-F-box_domain-protein"/>
</dbReference>
<feature type="repeat" description="WD" evidence="3">
    <location>
        <begin position="1044"/>
        <end position="1085"/>
    </location>
</feature>
<keyword evidence="7" id="KW-1185">Reference proteome</keyword>
<dbReference type="SUPFAM" id="SSF52540">
    <property type="entry name" value="P-loop containing nucleoside triphosphate hydrolases"/>
    <property type="match status" value="1"/>
</dbReference>
<evidence type="ECO:0000256" key="4">
    <source>
        <dbReference type="SAM" id="MobiDB-lite"/>
    </source>
</evidence>
<keyword evidence="2" id="KW-0677">Repeat</keyword>
<reference evidence="7" key="1">
    <citation type="journal article" date="2013" name="PLoS Pathog.">
        <title>Deciphering the cryptic genome: genome-wide analyses of the rice pathogen Fusarium fujikuroi reveal complex regulation of secondary metabolism and novel metabolites.</title>
        <authorList>
            <person name="Wiemann P."/>
            <person name="Sieber C.M."/>
            <person name="von Bargen K.W."/>
            <person name="Studt L."/>
            <person name="Niehaus E.M."/>
            <person name="Espino J.J."/>
            <person name="Huss K."/>
            <person name="Michielse C.B."/>
            <person name="Albermann S."/>
            <person name="Wagner D."/>
            <person name="Bergner S.V."/>
            <person name="Connolly L.R."/>
            <person name="Fischer A."/>
            <person name="Reuter G."/>
            <person name="Kleigrewe K."/>
            <person name="Bald T."/>
            <person name="Wingfield B.D."/>
            <person name="Ophir R."/>
            <person name="Freeman S."/>
            <person name="Hippler M."/>
            <person name="Smith K.M."/>
            <person name="Brown D.W."/>
            <person name="Proctor R.H."/>
            <person name="Munsterkotter M."/>
            <person name="Freitag M."/>
            <person name="Humpf H.U."/>
            <person name="Guldener U."/>
            <person name="Tudzynski B."/>
        </authorList>
    </citation>
    <scope>NUCLEOTIDE SEQUENCE [LARGE SCALE GENOMIC DNA]</scope>
    <source>
        <strain evidence="7">CBS 195.34 / IMI 58289 / NRRL A-6831</strain>
    </source>
</reference>
<dbReference type="GeneID" id="35407431"/>
<dbReference type="InterPro" id="IPR019775">
    <property type="entry name" value="WD40_repeat_CS"/>
</dbReference>
<dbReference type="PANTHER" id="PTHR14604">
    <property type="entry name" value="WD40 REPEAT PF20"/>
    <property type="match status" value="1"/>
</dbReference>
<feature type="repeat" description="WD" evidence="3">
    <location>
        <begin position="1378"/>
        <end position="1419"/>
    </location>
</feature>
<name>S0EI41_GIBF5</name>
<dbReference type="Gene3D" id="2.130.10.10">
    <property type="entry name" value="YVTN repeat-like/Quinoprotein amine dehydrogenase"/>
    <property type="match status" value="3"/>
</dbReference>
<keyword evidence="1 3" id="KW-0853">WD repeat</keyword>
<evidence type="ECO:0000313" key="7">
    <source>
        <dbReference type="Proteomes" id="UP000016800"/>
    </source>
</evidence>
<dbReference type="Pfam" id="PF00400">
    <property type="entry name" value="WD40"/>
    <property type="match status" value="11"/>
</dbReference>
<dbReference type="PANTHER" id="PTHR14604:SF4">
    <property type="entry name" value="F-BOX DOMAIN-CONTAINING PROTEIN"/>
    <property type="match status" value="1"/>
</dbReference>
<dbReference type="GO" id="GO:0003824">
    <property type="term" value="F:catalytic activity"/>
    <property type="evidence" value="ECO:0007669"/>
    <property type="project" value="InterPro"/>
</dbReference>
<dbReference type="InterPro" id="IPR056884">
    <property type="entry name" value="NPHP3-like_N"/>
</dbReference>
<dbReference type="InterPro" id="IPR001680">
    <property type="entry name" value="WD40_rpt"/>
</dbReference>
<dbReference type="SUPFAM" id="SSF53167">
    <property type="entry name" value="Purine and uridine phosphorylases"/>
    <property type="match status" value="1"/>
</dbReference>
<accession>S0EI41</accession>
<dbReference type="PROSITE" id="PS50082">
    <property type="entry name" value="WD_REPEATS_2"/>
    <property type="match status" value="11"/>
</dbReference>
<feature type="repeat" description="WD" evidence="3">
    <location>
        <begin position="1212"/>
        <end position="1253"/>
    </location>
</feature>
<dbReference type="VEuPathDB" id="FungiDB:FFUJ_13977"/>
<feature type="repeat" description="WD" evidence="3">
    <location>
        <begin position="1086"/>
        <end position="1127"/>
    </location>
</feature>
<dbReference type="Pfam" id="PF24883">
    <property type="entry name" value="NPHP3_N"/>
    <property type="match status" value="1"/>
</dbReference>
<feature type="region of interest" description="Disordered" evidence="4">
    <location>
        <begin position="1"/>
        <end position="24"/>
    </location>
</feature>
<feature type="repeat" description="WD" evidence="3">
    <location>
        <begin position="1254"/>
        <end position="1295"/>
    </location>
</feature>
<sequence length="1533" mass="170809">MAHQPQKRRLTLRPDPDHIGHKSQKISRASYEQYTIAWICALPKELTAARAVLDNVHEPLPKQKNDTNSYILGSIGCHNIAIACLPTNEYGTNNAVNVLTNLTRTFTSIYLSLMVGIGGGVPGEDFDIRLGDIVVGTRVVQHDLGKIIERGQIHHTAVPRTLAHLIGKALSLLQAEHQPYSSRIPVILEKNFREYPAYTRPTTADRLFSPEYRHDSQAQSCNECSASALVKRSDRSTDNPHIYYGTIASGNQVIKDSTVRDKVAQDLNAICFEMEAAGLNDICPSLSVRGICDYSDSHKSKEWQEYAAATAAAFAREFLEKLPPTEEIPTGTPKSAQHDYWLQNEKYNKCLRDLRETDPRDDKSRIEETKGGLLEDAYLWILENDKFQEWYNATQSQLLWIKGDPGKGKTMLLCGLINELKKEHRSLLSYFFCQATEARLSNATAVLRGLIYLLVVQHPPLVSYIDEKYDHAGKQLFEDGNAWQALSKIFKSMLEDPILDDVLLIVDAVDECTTDQEKLLDLIIKSSNVKWIVTSRNWPEIEQALDLSTQKVRIHLELNQDSVSKAVEAFIDWKVEKLANQKQYDSKLKSDVMSYLVENAEGTFLWVALVCQGLSDNKVLRKRHTRLKLEEFPKGLDPLYERMMDYISSLQDAEICREILALASVVYQPVTLTELRTLLGSQYEDEDDDLSEVIECCGSFLTLRGDAIYFLHQSAKDFLVQKAVDVISPLGLAYQHGVILERSLQALSKTLRRDMCQLGRPGFNINDISANVLKRLDPIRYSCIYWVDHLRDSEPTGLDNNLRNGGDIHVFIQKKYPYWLEALSLLSSTVEGVKAMYKLEGLATSSNAPAPVTKLLQDARRFILTHRRAIETAPLQAYASALVFSPECSLVRQLFKHEEPDWITLKPKMDNNWDNCLQTLEGHDRAVFSVAVSPDNQLIASGGWDEKVKIWELETGLCRHTLEGHYHDIHSLIFLPDGETLASASRTIKIWDTKTGLCLQTLEDHDEDVSSLASSPDGQHLVSGSNDSTIKIWSWKTGECVKTLEDHSGEVTSMAFSPDNQCLVSGSTDGTVKIWDMKSFSCLQTLQAYNDNVMSVAFSPDGKRLASVLRENGIKIWDSATGSELPIVESPWTSGLTIAFSADSEHVALGTSESMIKLFDAETGSVLQTLKGFDGPVESVAFTADGQHLISGSGDGSVRIWAASIDTNPLPFEYHDQSVQSIAISADGLRVVSGSSDTTVKIWDAETGVCLQTLEGHRGVINLVTFSANSNRLASCSGDYTIKVWDTIAGTCLYTLKDVGWVHLAAFSADHQCLVASSKSSTVKIWNAETGKCLHTFEHNNRVASMALSVDSRCLATGSHDGMIRIWKIRDQGFKFLQGRHARSISSLAFSVDSQYLASGSYDAKVNIWDSERCTCLYTINIGITLHHLSFDLWTNSQLHTDIGTLYLVVPNSTPKVNSDLLGINTMPASDRSSRCIHVNGEWIVKHGENVLWLPPSYRPTVSAVFRSTVATGHDSGRVLIMRFSGDGDDKSC</sequence>
<proteinExistence type="predicted"/>
<evidence type="ECO:0000256" key="2">
    <source>
        <dbReference type="ARBA" id="ARBA00022737"/>
    </source>
</evidence>
<dbReference type="InterPro" id="IPR015943">
    <property type="entry name" value="WD40/YVTN_repeat-like_dom_sf"/>
</dbReference>
<dbReference type="PROSITE" id="PS00678">
    <property type="entry name" value="WD_REPEATS_1"/>
    <property type="match status" value="3"/>
</dbReference>
<dbReference type="Pfam" id="PF01048">
    <property type="entry name" value="PNP_UDP_1"/>
    <property type="match status" value="1"/>
</dbReference>
<dbReference type="SUPFAM" id="SSF50978">
    <property type="entry name" value="WD40 repeat-like"/>
    <property type="match status" value="2"/>
</dbReference>
<dbReference type="Gene3D" id="3.40.50.1580">
    <property type="entry name" value="Nucleoside phosphorylase domain"/>
    <property type="match status" value="1"/>
</dbReference>
<feature type="repeat" description="WD" evidence="3">
    <location>
        <begin position="1336"/>
        <end position="1370"/>
    </location>
</feature>
<gene>
    <name evidence="6" type="ORF">FFUJ_13977</name>
</gene>
<dbReference type="CDD" id="cd00200">
    <property type="entry name" value="WD40"/>
    <property type="match status" value="2"/>
</dbReference>
<dbReference type="InterPro" id="IPR036322">
    <property type="entry name" value="WD40_repeat_dom_sf"/>
</dbReference>
<feature type="repeat" description="WD" evidence="3">
    <location>
        <begin position="1170"/>
        <end position="1201"/>
    </location>
</feature>
<dbReference type="PROSITE" id="PS50294">
    <property type="entry name" value="WD_REPEATS_REGION"/>
    <property type="match status" value="9"/>
</dbReference>
<dbReference type="InterPro" id="IPR027417">
    <property type="entry name" value="P-loop_NTPase"/>
</dbReference>
<feature type="repeat" description="WD" evidence="3">
    <location>
        <begin position="1306"/>
        <end position="1336"/>
    </location>
</feature>
<dbReference type="EMBL" id="HF679030">
    <property type="protein sequence ID" value="CCT72028.1"/>
    <property type="molecule type" value="Genomic_DNA"/>
</dbReference>
<evidence type="ECO:0000313" key="6">
    <source>
        <dbReference type="EMBL" id="CCT72028.1"/>
    </source>
</evidence>
<feature type="repeat" description="WD" evidence="3">
    <location>
        <begin position="920"/>
        <end position="961"/>
    </location>
</feature>
<feature type="compositionally biased region" description="Basic residues" evidence="4">
    <location>
        <begin position="1"/>
        <end position="11"/>
    </location>
</feature>
<protein>
    <submittedName>
        <fullName evidence="6">Related to vegetatible incompatibility protein HET-E-1</fullName>
    </submittedName>
</protein>
<dbReference type="SMART" id="SM00320">
    <property type="entry name" value="WD40"/>
    <property type="match status" value="12"/>
</dbReference>
<dbReference type="InterPro" id="IPR007111">
    <property type="entry name" value="NACHT_NTPase"/>
</dbReference>
<dbReference type="GO" id="GO:0009116">
    <property type="term" value="P:nucleoside metabolic process"/>
    <property type="evidence" value="ECO:0007669"/>
    <property type="project" value="InterPro"/>
</dbReference>
<feature type="domain" description="NACHT" evidence="5">
    <location>
        <begin position="397"/>
        <end position="612"/>
    </location>
</feature>
<dbReference type="InterPro" id="IPR020472">
    <property type="entry name" value="WD40_PAC1"/>
</dbReference>
<evidence type="ECO:0000256" key="1">
    <source>
        <dbReference type="ARBA" id="ARBA00022574"/>
    </source>
</evidence>
<dbReference type="RefSeq" id="XP_023434106.1">
    <property type="nucleotide sequence ID" value="XM_023581401.1"/>
</dbReference>
<dbReference type="PRINTS" id="PR00320">
    <property type="entry name" value="GPROTEINBRPT"/>
</dbReference>
<dbReference type="PROSITE" id="PS50837">
    <property type="entry name" value="NACHT"/>
    <property type="match status" value="1"/>
</dbReference>
<feature type="repeat" description="WD" evidence="3">
    <location>
        <begin position="962"/>
        <end position="1001"/>
    </location>
</feature>
<dbReference type="STRING" id="1279085.S0EI41"/>
<organism evidence="6 7">
    <name type="scientific">Gibberella fujikuroi (strain CBS 195.34 / IMI 58289 / NRRL A-6831)</name>
    <name type="common">Bakanae and foot rot disease fungus</name>
    <name type="synonym">Fusarium fujikuroi</name>
    <dbReference type="NCBI Taxonomy" id="1279085"/>
    <lineage>
        <taxon>Eukaryota</taxon>
        <taxon>Fungi</taxon>
        <taxon>Dikarya</taxon>
        <taxon>Ascomycota</taxon>
        <taxon>Pezizomycotina</taxon>
        <taxon>Sordariomycetes</taxon>
        <taxon>Hypocreomycetidae</taxon>
        <taxon>Hypocreales</taxon>
        <taxon>Nectriaceae</taxon>
        <taxon>Fusarium</taxon>
        <taxon>Fusarium fujikuroi species complex</taxon>
    </lineage>
</organism>
<evidence type="ECO:0000256" key="3">
    <source>
        <dbReference type="PROSITE-ProRule" id="PRU00221"/>
    </source>
</evidence>
<dbReference type="InterPro" id="IPR000845">
    <property type="entry name" value="Nucleoside_phosphorylase_d"/>
</dbReference>
<dbReference type="InterPro" id="IPR035994">
    <property type="entry name" value="Nucleoside_phosphorylase_sf"/>
</dbReference>
<dbReference type="HOGENOM" id="CLU_000288_6_16_1"/>
<dbReference type="Proteomes" id="UP000016800">
    <property type="component" value="Chromosome VIII"/>
</dbReference>